<name>A0A0E9WG29_ANGAN</name>
<proteinExistence type="predicted"/>
<reference evidence="1" key="2">
    <citation type="journal article" date="2015" name="Fish Shellfish Immunol.">
        <title>Early steps in the European eel (Anguilla anguilla)-Vibrio vulnificus interaction in the gills: Role of the RtxA13 toxin.</title>
        <authorList>
            <person name="Callol A."/>
            <person name="Pajuelo D."/>
            <person name="Ebbesson L."/>
            <person name="Teles M."/>
            <person name="MacKenzie S."/>
            <person name="Amaro C."/>
        </authorList>
    </citation>
    <scope>NUCLEOTIDE SEQUENCE</scope>
</reference>
<dbReference type="EMBL" id="GBXM01019275">
    <property type="protein sequence ID" value="JAH89302.1"/>
    <property type="molecule type" value="Transcribed_RNA"/>
</dbReference>
<sequence length="32" mass="3709">MVTSRPHKTATLYSAPNTRTFILHKTFANQYL</sequence>
<organism evidence="1">
    <name type="scientific">Anguilla anguilla</name>
    <name type="common">European freshwater eel</name>
    <name type="synonym">Muraena anguilla</name>
    <dbReference type="NCBI Taxonomy" id="7936"/>
    <lineage>
        <taxon>Eukaryota</taxon>
        <taxon>Metazoa</taxon>
        <taxon>Chordata</taxon>
        <taxon>Craniata</taxon>
        <taxon>Vertebrata</taxon>
        <taxon>Euteleostomi</taxon>
        <taxon>Actinopterygii</taxon>
        <taxon>Neopterygii</taxon>
        <taxon>Teleostei</taxon>
        <taxon>Anguilliformes</taxon>
        <taxon>Anguillidae</taxon>
        <taxon>Anguilla</taxon>
    </lineage>
</organism>
<protein>
    <submittedName>
        <fullName evidence="1">Uncharacterized protein</fullName>
    </submittedName>
</protein>
<reference evidence="1" key="1">
    <citation type="submission" date="2014-11" db="EMBL/GenBank/DDBJ databases">
        <authorList>
            <person name="Amaro Gonzalez C."/>
        </authorList>
    </citation>
    <scope>NUCLEOTIDE SEQUENCE</scope>
</reference>
<dbReference type="AlphaFoldDB" id="A0A0E9WG29"/>
<accession>A0A0E9WG29</accession>
<evidence type="ECO:0000313" key="1">
    <source>
        <dbReference type="EMBL" id="JAH89302.1"/>
    </source>
</evidence>